<dbReference type="Proteomes" id="UP000325315">
    <property type="component" value="Unassembled WGS sequence"/>
</dbReference>
<dbReference type="SUPFAM" id="SSF57756">
    <property type="entry name" value="Retrovirus zinc finger-like domains"/>
    <property type="match status" value="1"/>
</dbReference>
<keyword evidence="1" id="KW-0863">Zinc-finger</keyword>
<keyword evidence="1" id="KW-0479">Metal-binding</keyword>
<comment type="caution">
    <text evidence="3">The sequence shown here is derived from an EMBL/GenBank/DDBJ whole genome shotgun (WGS) entry which is preliminary data.</text>
</comment>
<dbReference type="GO" id="GO:0008270">
    <property type="term" value="F:zinc ion binding"/>
    <property type="evidence" value="ECO:0007669"/>
    <property type="project" value="UniProtKB-KW"/>
</dbReference>
<evidence type="ECO:0000313" key="3">
    <source>
        <dbReference type="EMBL" id="KAA3453455.1"/>
    </source>
</evidence>
<dbReference type="InterPro" id="IPR054722">
    <property type="entry name" value="PolX-like_BBD"/>
</dbReference>
<dbReference type="InterPro" id="IPR036875">
    <property type="entry name" value="Znf_CCHC_sf"/>
</dbReference>
<sequence>MRSWWLSRTRSRRVRANFDKSTVECFDCHKLGHYQWECQSKEKNHTEISEEMLLVAWVGQLESDNWFLDSSCSNHMCNRKECFADFNEQFADNVKLGNDATLVVKASREGLSYVYSTQQLQGCHLERGVIMKYVMFSNRIFKIVALPLPSDTTCFNTITIDVGQLWHCCYGHLSFNGLNTLH</sequence>
<evidence type="ECO:0000256" key="1">
    <source>
        <dbReference type="PROSITE-ProRule" id="PRU00047"/>
    </source>
</evidence>
<evidence type="ECO:0000259" key="2">
    <source>
        <dbReference type="PROSITE" id="PS50158"/>
    </source>
</evidence>
<dbReference type="Pfam" id="PF22936">
    <property type="entry name" value="Pol_BBD"/>
    <property type="match status" value="1"/>
</dbReference>
<gene>
    <name evidence="3" type="ORF">EPI10_009488</name>
</gene>
<dbReference type="OrthoDB" id="1000101at2759"/>
<dbReference type="EMBL" id="SMMG02000013">
    <property type="protein sequence ID" value="KAA3453455.1"/>
    <property type="molecule type" value="Genomic_DNA"/>
</dbReference>
<dbReference type="PROSITE" id="PS50158">
    <property type="entry name" value="ZF_CCHC"/>
    <property type="match status" value="1"/>
</dbReference>
<accession>A0A5B6UI85</accession>
<reference evidence="4" key="1">
    <citation type="journal article" date="2019" name="Plant Biotechnol. J.">
        <title>Genome sequencing of the Australian wild diploid species Gossypium australe highlights disease resistance and delayed gland morphogenesis.</title>
        <authorList>
            <person name="Cai Y."/>
            <person name="Cai X."/>
            <person name="Wang Q."/>
            <person name="Wang P."/>
            <person name="Zhang Y."/>
            <person name="Cai C."/>
            <person name="Xu Y."/>
            <person name="Wang K."/>
            <person name="Zhou Z."/>
            <person name="Wang C."/>
            <person name="Geng S."/>
            <person name="Li B."/>
            <person name="Dong Q."/>
            <person name="Hou Y."/>
            <person name="Wang H."/>
            <person name="Ai P."/>
            <person name="Liu Z."/>
            <person name="Yi F."/>
            <person name="Sun M."/>
            <person name="An G."/>
            <person name="Cheng J."/>
            <person name="Zhang Y."/>
            <person name="Shi Q."/>
            <person name="Xie Y."/>
            <person name="Shi X."/>
            <person name="Chang Y."/>
            <person name="Huang F."/>
            <person name="Chen Y."/>
            <person name="Hong S."/>
            <person name="Mi L."/>
            <person name="Sun Q."/>
            <person name="Zhang L."/>
            <person name="Zhou B."/>
            <person name="Peng R."/>
            <person name="Zhang X."/>
            <person name="Liu F."/>
        </authorList>
    </citation>
    <scope>NUCLEOTIDE SEQUENCE [LARGE SCALE GENOMIC DNA]</scope>
    <source>
        <strain evidence="4">cv. PA1801</strain>
    </source>
</reference>
<dbReference type="GO" id="GO:0003676">
    <property type="term" value="F:nucleic acid binding"/>
    <property type="evidence" value="ECO:0007669"/>
    <property type="project" value="InterPro"/>
</dbReference>
<keyword evidence="4" id="KW-1185">Reference proteome</keyword>
<dbReference type="AlphaFoldDB" id="A0A5B6UI85"/>
<evidence type="ECO:0000313" key="4">
    <source>
        <dbReference type="Proteomes" id="UP000325315"/>
    </source>
</evidence>
<protein>
    <submittedName>
        <fullName evidence="3">Retrovirus-related Pol polyprotein from transposon TNT 1-94</fullName>
    </submittedName>
</protein>
<feature type="domain" description="CCHC-type" evidence="2">
    <location>
        <begin position="25"/>
        <end position="40"/>
    </location>
</feature>
<name>A0A5B6UI85_9ROSI</name>
<proteinExistence type="predicted"/>
<keyword evidence="1" id="KW-0862">Zinc</keyword>
<dbReference type="InterPro" id="IPR001878">
    <property type="entry name" value="Znf_CCHC"/>
</dbReference>
<organism evidence="3 4">
    <name type="scientific">Gossypium australe</name>
    <dbReference type="NCBI Taxonomy" id="47621"/>
    <lineage>
        <taxon>Eukaryota</taxon>
        <taxon>Viridiplantae</taxon>
        <taxon>Streptophyta</taxon>
        <taxon>Embryophyta</taxon>
        <taxon>Tracheophyta</taxon>
        <taxon>Spermatophyta</taxon>
        <taxon>Magnoliopsida</taxon>
        <taxon>eudicotyledons</taxon>
        <taxon>Gunneridae</taxon>
        <taxon>Pentapetalae</taxon>
        <taxon>rosids</taxon>
        <taxon>malvids</taxon>
        <taxon>Malvales</taxon>
        <taxon>Malvaceae</taxon>
        <taxon>Malvoideae</taxon>
        <taxon>Gossypium</taxon>
    </lineage>
</organism>